<dbReference type="STRING" id="1267423.SAMN05216290_4080"/>
<organism evidence="2 3">
    <name type="scientific">Roseivirga pacifica</name>
    <dbReference type="NCBI Taxonomy" id="1267423"/>
    <lineage>
        <taxon>Bacteria</taxon>
        <taxon>Pseudomonadati</taxon>
        <taxon>Bacteroidota</taxon>
        <taxon>Cytophagia</taxon>
        <taxon>Cytophagales</taxon>
        <taxon>Roseivirgaceae</taxon>
        <taxon>Roseivirga</taxon>
    </lineage>
</organism>
<sequence>MPTTNFLRLALVIAIILISIENTQAQSVYPELTVQAEKEAYIDDMKVDSEGRIYLAGRIDYYNGIKTTNTDINNIIRLNADQSYDNSFQIPSEISVKNISSIKVYDDFILVFTATNGKYELDILNLDGSLNDQIKFPEELDFFIHGGIWDGSNFFLTAYSQNIAKLYKFDANGDLSDDFIPIQIDGFGNADAITLLNDKIYFYGSHDTYGETSIETIFRINKDGSIDNSFAAGSVGEDWDYIRTIKKHGSFLYVVGSFSTFDGVSTPKGVVRLNLDGSVDESYTPPVSDFFSIVYDVTFDESGNSYYAGYYRDLSYFYRIISFNEEGTTRDEFNVLDFKSSELIYVANIEHHKGNLFFSSLFYETEGTDIYSFAAFDAQGSLLPNIPKITRMADITSLDVQADGKVIVSGDFRLINKTLSPLISRLNTDFSLDETFNMSYDFNHYSRNSVSEVYVQPDGKILIGGSIRQEKGETWSITRVNSDGSIDEDFAGNTGRIYTSEAIEKIVQLDNGKIFIAGSTFYSPIGEKNIVLLNQDGTLDETFDAPLLSSNSAKISDFIVEDDGSVIITGMVTNSSYQRQSFLNKLLSDGTVSGNFISSTTLPFEALSLIKTESRIILGVRNNSGGNPATDEEFVHQFDLNGNLIDNTSIGLLAELTILPVNHFGFASDFITTPDNDIIISGGFKKVNSSDHSGLVKISLDGALDESFNVNVNGVLNGIKQIDEQNAYIFGSFRDITNKPITGVAKIKLTNSAPVINGMNESFVIKEDNDLPITKDALNIYDAENELEELILSIKEGDNYTFNGLTITPDQDFFGTLTIPVVASDGEEESEPFNVEVIVTPVNDAPIVDSFEAEFSTEEDTSFELSINQFTVTDVDNDFPVDHTLTLQEGDNYSFDGLTITPAQDFYGTLTVPVIANDGEDDSEPFNIVIEVTPVNDAPFIESSEAEFSTEEDTSFDISINQFTITDVDNDFPADHTLAIQEGEDYTFDGLTVTPAQEFFGTLTIPVIASDGEDYSEPFNIELEVLPINDEPILESFEATVSTEEDTSFELSIDQFTATDVDNDFPNDHALVIQEGEDYTFDGLTVTPAQDFFGTLTIPVIASDGEDYSEPFNIELEVLPINDVPILESFEATVSTEEDTSFDLSINHFTVTDVDNVFPADHTLVIQEGENYTFDKLTITPAQDFYGTLTVPVIANDGEDDSEPFNIEIEVLPINDAPILESFEATVNTEEDTSFELSIDQFTATDVDNDFPNDHALVIQEGEDYTFDGLTITPAQDFFGTLAVNVIIQDTDQANSAVFEASVSVTAVNDAPIIEGTTLNTTIDSETSVEITLADLTVTDVDNDYPTDFTLTVQEGDNYTLNGTTVTPTIDFVGSLAVNVSVNDGETNSNTFEIAFTVTEVTSIDLSEVSSKLGLHPNPSTDEITISLENEVYAPVSITMVNKDGKVIYQVNKAKNGLSFEHTIQTSLYASGLYFIRVAQDQKYRSILKAIIR</sequence>
<dbReference type="SUPFAM" id="SSF101898">
    <property type="entry name" value="NHL repeat"/>
    <property type="match status" value="1"/>
</dbReference>
<dbReference type="Proteomes" id="UP000199437">
    <property type="component" value="Unassembled WGS sequence"/>
</dbReference>
<dbReference type="NCBIfam" id="TIGR02608">
    <property type="entry name" value="delta_60_rpt"/>
    <property type="match status" value="5"/>
</dbReference>
<accession>A0A1I0RSZ8</accession>
<proteinExistence type="predicted"/>
<dbReference type="InterPro" id="IPR026444">
    <property type="entry name" value="Secre_tail"/>
</dbReference>
<evidence type="ECO:0000313" key="3">
    <source>
        <dbReference type="Proteomes" id="UP000199437"/>
    </source>
</evidence>
<dbReference type="InterPro" id="IPR013431">
    <property type="entry name" value="Delta_60_rpt"/>
</dbReference>
<dbReference type="GeneID" id="99988743"/>
<dbReference type="Pfam" id="PF17164">
    <property type="entry name" value="DUF5122"/>
    <property type="match status" value="5"/>
</dbReference>
<dbReference type="Pfam" id="PF18962">
    <property type="entry name" value="Por_Secre_tail"/>
    <property type="match status" value="1"/>
</dbReference>
<dbReference type="SUPFAM" id="SSF63829">
    <property type="entry name" value="Calcium-dependent phosphotriesterase"/>
    <property type="match status" value="1"/>
</dbReference>
<evidence type="ECO:0000259" key="1">
    <source>
        <dbReference type="Pfam" id="PF18962"/>
    </source>
</evidence>
<dbReference type="RefSeq" id="WP_090261336.1">
    <property type="nucleotide sequence ID" value="NZ_FOIR01000006.1"/>
</dbReference>
<protein>
    <submittedName>
        <fullName evidence="2">Delta-60 repeat domain-containing protein/Por secretion system C-terminal sorting domain-containing protein</fullName>
    </submittedName>
</protein>
<keyword evidence="3" id="KW-1185">Reference proteome</keyword>
<dbReference type="NCBIfam" id="TIGR04183">
    <property type="entry name" value="Por_Secre_tail"/>
    <property type="match status" value="1"/>
</dbReference>
<gene>
    <name evidence="2" type="ORF">SAMN05216290_4080</name>
</gene>
<dbReference type="EMBL" id="FOIR01000006">
    <property type="protein sequence ID" value="SEW44422.1"/>
    <property type="molecule type" value="Genomic_DNA"/>
</dbReference>
<evidence type="ECO:0000313" key="2">
    <source>
        <dbReference type="EMBL" id="SEW44422.1"/>
    </source>
</evidence>
<name>A0A1I0RSZ8_9BACT</name>
<dbReference type="NCBIfam" id="NF012211">
    <property type="entry name" value="tand_rpt_95"/>
    <property type="match status" value="2"/>
</dbReference>
<feature type="domain" description="Secretion system C-terminal sorting" evidence="1">
    <location>
        <begin position="1416"/>
        <end position="1491"/>
    </location>
</feature>
<dbReference type="Gene3D" id="2.80.10.50">
    <property type="match status" value="3"/>
</dbReference>
<dbReference type="OrthoDB" id="1121493at2"/>
<reference evidence="3" key="1">
    <citation type="submission" date="2016-10" db="EMBL/GenBank/DDBJ databases">
        <authorList>
            <person name="Varghese N."/>
            <person name="Submissions S."/>
        </authorList>
    </citation>
    <scope>NUCLEOTIDE SEQUENCE [LARGE SCALE GENOMIC DNA]</scope>
    <source>
        <strain evidence="3">CGMCC 1.12402</strain>
    </source>
</reference>